<dbReference type="PANTHER" id="PTHR33823">
    <property type="entry name" value="RNA POLYMERASE-BINDING TRANSCRIPTION FACTOR DKSA-RELATED"/>
    <property type="match status" value="1"/>
</dbReference>
<dbReference type="AlphaFoldDB" id="A0A941D5S5"/>
<evidence type="ECO:0000256" key="1">
    <source>
        <dbReference type="ARBA" id="ARBA00022723"/>
    </source>
</evidence>
<evidence type="ECO:0000256" key="4">
    <source>
        <dbReference type="PROSITE-ProRule" id="PRU00510"/>
    </source>
</evidence>
<gene>
    <name evidence="6" type="ORF">KC207_02225</name>
</gene>
<dbReference type="GO" id="GO:0008270">
    <property type="term" value="F:zinc ion binding"/>
    <property type="evidence" value="ECO:0007669"/>
    <property type="project" value="UniProtKB-KW"/>
</dbReference>
<dbReference type="Gene3D" id="1.20.120.910">
    <property type="entry name" value="DksA, coiled-coil domain"/>
    <property type="match status" value="1"/>
</dbReference>
<keyword evidence="3" id="KW-0862">Zinc</keyword>
<evidence type="ECO:0000313" key="6">
    <source>
        <dbReference type="EMBL" id="MBR7742108.1"/>
    </source>
</evidence>
<feature type="domain" description="Zinc finger DksA/TraR C4-type" evidence="5">
    <location>
        <begin position="74"/>
        <end position="102"/>
    </location>
</feature>
<keyword evidence="1" id="KW-0479">Metal-binding</keyword>
<dbReference type="EMBL" id="JAGSNF010000003">
    <property type="protein sequence ID" value="MBR7742108.1"/>
    <property type="molecule type" value="Genomic_DNA"/>
</dbReference>
<dbReference type="RefSeq" id="WP_211601277.1">
    <property type="nucleotide sequence ID" value="NZ_JAGSNF010000003.1"/>
</dbReference>
<name>A0A941D5S5_9MICO</name>
<keyword evidence="2" id="KW-0863">Zinc-finger</keyword>
<reference evidence="6" key="1">
    <citation type="submission" date="2021-04" db="EMBL/GenBank/DDBJ databases">
        <title>Phycicoccus avicenniae sp. nov., a novel endophytic actinomycetes isolated from branch of Avicennia mariana.</title>
        <authorList>
            <person name="Tuo L."/>
        </authorList>
    </citation>
    <scope>NUCLEOTIDE SEQUENCE</scope>
    <source>
        <strain evidence="6">BSK3Z-2</strain>
    </source>
</reference>
<dbReference type="PROSITE" id="PS51128">
    <property type="entry name" value="ZF_DKSA_2"/>
    <property type="match status" value="1"/>
</dbReference>
<protein>
    <submittedName>
        <fullName evidence="6">TraR/DksA C4-type zinc finger protein</fullName>
    </submittedName>
</protein>
<evidence type="ECO:0000256" key="2">
    <source>
        <dbReference type="ARBA" id="ARBA00022771"/>
    </source>
</evidence>
<dbReference type="Pfam" id="PF01258">
    <property type="entry name" value="zf-dskA_traR"/>
    <property type="match status" value="1"/>
</dbReference>
<evidence type="ECO:0000313" key="7">
    <source>
        <dbReference type="Proteomes" id="UP000677016"/>
    </source>
</evidence>
<dbReference type="InterPro" id="IPR000962">
    <property type="entry name" value="Znf_DskA_TraR"/>
</dbReference>
<keyword evidence="7" id="KW-1185">Reference proteome</keyword>
<accession>A0A941D5S5</accession>
<sequence>MDPDAVLAAHEQQLLADLAELTRAPEDVGSISFGKRVGEGTSLAVDRLTAVAVQERLLAALEQVRAARARVADGTYGRCEVCGVEIPAERLEARPLTSRCVAHA</sequence>
<organism evidence="6 7">
    <name type="scientific">Phycicoccus avicenniae</name>
    <dbReference type="NCBI Taxonomy" id="2828860"/>
    <lineage>
        <taxon>Bacteria</taxon>
        <taxon>Bacillati</taxon>
        <taxon>Actinomycetota</taxon>
        <taxon>Actinomycetes</taxon>
        <taxon>Micrococcales</taxon>
        <taxon>Intrasporangiaceae</taxon>
        <taxon>Phycicoccus</taxon>
    </lineage>
</organism>
<evidence type="ECO:0000259" key="5">
    <source>
        <dbReference type="Pfam" id="PF01258"/>
    </source>
</evidence>
<proteinExistence type="predicted"/>
<feature type="zinc finger region" description="dksA C4-type" evidence="4">
    <location>
        <begin position="79"/>
        <end position="103"/>
    </location>
</feature>
<dbReference type="Proteomes" id="UP000677016">
    <property type="component" value="Unassembled WGS sequence"/>
</dbReference>
<dbReference type="SUPFAM" id="SSF57716">
    <property type="entry name" value="Glucocorticoid receptor-like (DNA-binding domain)"/>
    <property type="match status" value="1"/>
</dbReference>
<evidence type="ECO:0000256" key="3">
    <source>
        <dbReference type="ARBA" id="ARBA00022833"/>
    </source>
</evidence>
<comment type="caution">
    <text evidence="6">The sequence shown here is derived from an EMBL/GenBank/DDBJ whole genome shotgun (WGS) entry which is preliminary data.</text>
</comment>